<name>A0A2K0J9A7_SALHO</name>
<dbReference type="InterPro" id="IPR013013">
    <property type="entry name" value="PTS_EIIC_1"/>
</dbReference>
<feature type="transmembrane region" description="Helical" evidence="12">
    <location>
        <begin position="145"/>
        <end position="164"/>
    </location>
</feature>
<feature type="transmembrane region" description="Helical" evidence="12">
    <location>
        <begin position="296"/>
        <end position="315"/>
    </location>
</feature>
<evidence type="ECO:0000256" key="1">
    <source>
        <dbReference type="ARBA" id="ARBA00004651"/>
    </source>
</evidence>
<keyword evidence="6" id="KW-0598">Phosphotransferase system</keyword>
<feature type="domain" description="PTS EIIB type-1" evidence="13">
    <location>
        <begin position="4"/>
        <end position="86"/>
    </location>
</feature>
<keyword evidence="5" id="KW-0808">Transferase</keyword>
<evidence type="ECO:0000256" key="3">
    <source>
        <dbReference type="ARBA" id="ARBA00022475"/>
    </source>
</evidence>
<dbReference type="PROSITE" id="PS51098">
    <property type="entry name" value="PTS_EIIB_TYPE_1"/>
    <property type="match status" value="1"/>
</dbReference>
<reference evidence="16" key="1">
    <citation type="submission" date="2017-12" db="EMBL/GenBank/DDBJ databases">
        <title>FDA dAtabase for Regulatory Grade micrObial Sequences (FDA-ARGOS): Supporting development and validation of Infectious Disease Dx tests.</title>
        <authorList>
            <person name="Sichtig H."/>
            <person name="Tallon L."/>
            <person name="Sadzewicz L."/>
            <person name="Sengamalay N."/>
            <person name="Nagaraj S."/>
            <person name="Vavikolanu K."/>
            <person name="Aluvathingal J."/>
            <person name="Nadendla S."/>
            <person name="Pirone D.C."/>
            <person name="Hoffman M."/>
            <person name="Muruvanda T."/>
            <person name="Allard M."/>
            <person name="Evans P."/>
        </authorList>
    </citation>
    <scope>NUCLEOTIDE SEQUENCE [LARGE SCALE GENOMIC DNA]</scope>
    <source>
        <strain evidence="16">FDAARGOS_55</strain>
    </source>
</reference>
<dbReference type="Gene3D" id="3.30.1360.60">
    <property type="entry name" value="Glucose permease domain IIB"/>
    <property type="match status" value="1"/>
</dbReference>
<dbReference type="CDD" id="cd00212">
    <property type="entry name" value="PTS_IIB_glc"/>
    <property type="match status" value="1"/>
</dbReference>
<comment type="caution">
    <text evidence="15">The sequence shown here is derived from an EMBL/GenBank/DDBJ whole genome shotgun (WGS) entry which is preliminary data.</text>
</comment>
<keyword evidence="3" id="KW-1003">Cell membrane</keyword>
<evidence type="ECO:0000256" key="6">
    <source>
        <dbReference type="ARBA" id="ARBA00022683"/>
    </source>
</evidence>
<evidence type="ECO:0000259" key="13">
    <source>
        <dbReference type="PROSITE" id="PS51098"/>
    </source>
</evidence>
<dbReference type="PROSITE" id="PS01035">
    <property type="entry name" value="PTS_EIIB_TYPE_1_CYS"/>
    <property type="match status" value="1"/>
</dbReference>
<dbReference type="InterPro" id="IPR003352">
    <property type="entry name" value="PTS_EIIC"/>
</dbReference>
<dbReference type="Pfam" id="PF02378">
    <property type="entry name" value="PTS_EIIC"/>
    <property type="match status" value="1"/>
</dbReference>
<dbReference type="AlphaFoldDB" id="A0A2K0J9A7"/>
<feature type="domain" description="PTS EIIC type-1" evidence="14">
    <location>
        <begin position="107"/>
        <end position="445"/>
    </location>
</feature>
<keyword evidence="4" id="KW-0762">Sugar transport</keyword>
<feature type="transmembrane region" description="Helical" evidence="12">
    <location>
        <begin position="321"/>
        <end position="341"/>
    </location>
</feature>
<gene>
    <name evidence="15" type="ORF">RK55_000705</name>
</gene>
<evidence type="ECO:0000256" key="9">
    <source>
        <dbReference type="ARBA" id="ARBA00022989"/>
    </source>
</evidence>
<dbReference type="SUPFAM" id="SSF55604">
    <property type="entry name" value="Glucose permease domain IIB"/>
    <property type="match status" value="1"/>
</dbReference>
<dbReference type="InterPro" id="IPR018113">
    <property type="entry name" value="PTrfase_EIIB_Cys"/>
</dbReference>
<evidence type="ECO:0000313" key="15">
    <source>
        <dbReference type="EMBL" id="PNO31866.1"/>
    </source>
</evidence>
<evidence type="ECO:0000259" key="14">
    <source>
        <dbReference type="PROSITE" id="PS51103"/>
    </source>
</evidence>
<feature type="transmembrane region" description="Helical" evidence="12">
    <location>
        <begin position="270"/>
        <end position="289"/>
    </location>
</feature>
<organism evidence="15 16">
    <name type="scientific">Salmonella enterica subsp. houtenae serovar 50:g,z51:-</name>
    <dbReference type="NCBI Taxonomy" id="1173947"/>
    <lineage>
        <taxon>Bacteria</taxon>
        <taxon>Pseudomonadati</taxon>
        <taxon>Pseudomonadota</taxon>
        <taxon>Gammaproteobacteria</taxon>
        <taxon>Enterobacterales</taxon>
        <taxon>Enterobacteriaceae</taxon>
        <taxon>Salmonella</taxon>
    </lineage>
</organism>
<evidence type="ECO:0000256" key="10">
    <source>
        <dbReference type="ARBA" id="ARBA00023136"/>
    </source>
</evidence>
<evidence type="ECO:0000313" key="16">
    <source>
        <dbReference type="Proteomes" id="UP000236163"/>
    </source>
</evidence>
<dbReference type="PROSITE" id="PS51103">
    <property type="entry name" value="PTS_EIIC_TYPE_1"/>
    <property type="match status" value="1"/>
</dbReference>
<dbReference type="PANTHER" id="PTHR30175:SF1">
    <property type="entry name" value="PTS SYSTEM ARBUTIN-, CELLOBIOSE-, AND SALICIN-SPECIFIC EIIBC COMPONENT-RELATED"/>
    <property type="match status" value="1"/>
</dbReference>
<evidence type="ECO:0000256" key="4">
    <source>
        <dbReference type="ARBA" id="ARBA00022597"/>
    </source>
</evidence>
<evidence type="ECO:0000256" key="8">
    <source>
        <dbReference type="ARBA" id="ARBA00022777"/>
    </source>
</evidence>
<dbReference type="GO" id="GO:0016301">
    <property type="term" value="F:kinase activity"/>
    <property type="evidence" value="ECO:0007669"/>
    <property type="project" value="UniProtKB-KW"/>
</dbReference>
<evidence type="ECO:0000256" key="2">
    <source>
        <dbReference type="ARBA" id="ARBA00022448"/>
    </source>
</evidence>
<feature type="transmembrane region" description="Helical" evidence="12">
    <location>
        <begin position="419"/>
        <end position="441"/>
    </location>
</feature>
<keyword evidence="7 12" id="KW-0812">Transmembrane</keyword>
<protein>
    <submittedName>
        <fullName evidence="15">PTS EIIC subunit</fullName>
    </submittedName>
</protein>
<keyword evidence="9 12" id="KW-1133">Transmembrane helix</keyword>
<dbReference type="GO" id="GO:0005886">
    <property type="term" value="C:plasma membrane"/>
    <property type="evidence" value="ECO:0007669"/>
    <property type="project" value="UniProtKB-SubCell"/>
</dbReference>
<dbReference type="Proteomes" id="UP000236163">
    <property type="component" value="Unassembled WGS sequence"/>
</dbReference>
<keyword evidence="8" id="KW-0418">Kinase</keyword>
<evidence type="ECO:0000256" key="11">
    <source>
        <dbReference type="PROSITE-ProRule" id="PRU00421"/>
    </source>
</evidence>
<comment type="subcellular location">
    <subcellularLocation>
        <location evidence="1">Cell membrane</location>
        <topology evidence="1">Multi-pass membrane protein</topology>
    </subcellularLocation>
</comment>
<dbReference type="InterPro" id="IPR050558">
    <property type="entry name" value="PTS_Sugar-Specific_Components"/>
</dbReference>
<proteinExistence type="predicted"/>
<sequence>MSEQKQILSIIDNLGGRENIKNYYHCATRLRFNLFDYDKIKKDALKANPLILSVVQASGQCQLIIGNKVGAVYSALHGVLETDGQNSTPSSSGTATNRESFISRIFAFISGSFLPLIGILAASGLLRAFTTLLLSLPSLAGNSTLTLLSFIANVPFYFMPMLLGFTIARKLKSNELIGAIIGASLLYPEFTSLAGQTLNIIGLPLVVMEYGYSIFPVFFAVPVAAALERFLKARLWDSVQLFMVPLLCVVIVVPLTMFLLGPFGKYLGDYLASAIVYIIGVNSLVAGMIIGTAYSFIVLFGLHWAIIPVVFSNIAHGGDPIYAIGGMSAIAQMGVALGILIRTRDAGTRQLASSAFFPSLISGVTEPILYGLIIPNRRTIYYIIIAGAVGGGIVGGYNITINNLVFASLLSIPTASNMLIYSVGLFATLITGAVLPVIFGYKSRS</sequence>
<feature type="transmembrane region" description="Helical" evidence="12">
    <location>
        <begin position="380"/>
        <end position="399"/>
    </location>
</feature>
<dbReference type="PANTHER" id="PTHR30175">
    <property type="entry name" value="PHOSPHOTRANSFERASE SYSTEM TRANSPORT PROTEIN"/>
    <property type="match status" value="1"/>
</dbReference>
<feature type="transmembrane region" description="Helical" evidence="12">
    <location>
        <begin position="239"/>
        <end position="264"/>
    </location>
</feature>
<feature type="transmembrane region" description="Helical" evidence="12">
    <location>
        <begin position="210"/>
        <end position="227"/>
    </location>
</feature>
<feature type="active site" description="Phosphocysteine intermediate; for EIIB activity" evidence="11">
    <location>
        <position position="26"/>
    </location>
</feature>
<keyword evidence="10 12" id="KW-0472">Membrane</keyword>
<dbReference type="Pfam" id="PF00367">
    <property type="entry name" value="PTS_EIIB"/>
    <property type="match status" value="1"/>
</dbReference>
<evidence type="ECO:0000256" key="5">
    <source>
        <dbReference type="ARBA" id="ARBA00022679"/>
    </source>
</evidence>
<dbReference type="GO" id="GO:0008982">
    <property type="term" value="F:protein-N(PI)-phosphohistidine-sugar phosphotransferase activity"/>
    <property type="evidence" value="ECO:0007669"/>
    <property type="project" value="InterPro"/>
</dbReference>
<keyword evidence="2" id="KW-0813">Transport</keyword>
<accession>A0A2K0J9A7</accession>
<dbReference type="InterPro" id="IPR036878">
    <property type="entry name" value="Glu_permease_IIB"/>
</dbReference>
<dbReference type="GO" id="GO:0009401">
    <property type="term" value="P:phosphoenolpyruvate-dependent sugar phosphotransferase system"/>
    <property type="evidence" value="ECO:0007669"/>
    <property type="project" value="UniProtKB-KW"/>
</dbReference>
<feature type="transmembrane region" description="Helical" evidence="12">
    <location>
        <begin position="105"/>
        <end position="125"/>
    </location>
</feature>
<dbReference type="InterPro" id="IPR001996">
    <property type="entry name" value="PTS_IIB_1"/>
</dbReference>
<evidence type="ECO:0000256" key="7">
    <source>
        <dbReference type="ARBA" id="ARBA00022692"/>
    </source>
</evidence>
<evidence type="ECO:0000256" key="12">
    <source>
        <dbReference type="SAM" id="Phobius"/>
    </source>
</evidence>
<dbReference type="EMBL" id="JWSP02000004">
    <property type="protein sequence ID" value="PNO31866.1"/>
    <property type="molecule type" value="Genomic_DNA"/>
</dbReference>